<dbReference type="PANTHER" id="PTHR40038">
    <property type="entry name" value="MEMBRANE-ASSOCIATED PROTEIN TCAA"/>
    <property type="match status" value="1"/>
</dbReference>
<feature type="domain" description="YvbJ-like NTF2-like" evidence="3">
    <location>
        <begin position="356"/>
        <end position="478"/>
    </location>
</feature>
<keyword evidence="5" id="KW-1185">Reference proteome</keyword>
<organism evidence="4 5">
    <name type="scientific">Alkalicoccus daliensis</name>
    <dbReference type="NCBI Taxonomy" id="745820"/>
    <lineage>
        <taxon>Bacteria</taxon>
        <taxon>Bacillati</taxon>
        <taxon>Bacillota</taxon>
        <taxon>Bacilli</taxon>
        <taxon>Bacillales</taxon>
        <taxon>Bacillaceae</taxon>
        <taxon>Alkalicoccus</taxon>
    </lineage>
</organism>
<keyword evidence="1" id="KW-0812">Transmembrane</keyword>
<dbReference type="PANTHER" id="PTHR40038:SF1">
    <property type="entry name" value="MEMBRANE-ASSOCIATED PROTEIN TCAA"/>
    <property type="match status" value="1"/>
</dbReference>
<feature type="domain" description="TcaA 4th" evidence="2">
    <location>
        <begin position="272"/>
        <end position="342"/>
    </location>
</feature>
<dbReference type="AlphaFoldDB" id="A0A1H0GBI6"/>
<evidence type="ECO:0000256" key="1">
    <source>
        <dbReference type="SAM" id="Phobius"/>
    </source>
</evidence>
<accession>A0A1H0GBI6</accession>
<evidence type="ECO:0000313" key="4">
    <source>
        <dbReference type="EMBL" id="SDO04267.1"/>
    </source>
</evidence>
<keyword evidence="1" id="KW-1133">Transmembrane helix</keyword>
<gene>
    <name evidence="4" type="ORF">SAMN04488053_10647</name>
</gene>
<feature type="transmembrane region" description="Helical" evidence="1">
    <location>
        <begin position="80"/>
        <end position="100"/>
    </location>
</feature>
<reference evidence="5" key="1">
    <citation type="submission" date="2016-10" db="EMBL/GenBank/DDBJ databases">
        <authorList>
            <person name="Varghese N."/>
            <person name="Submissions S."/>
        </authorList>
    </citation>
    <scope>NUCLEOTIDE SEQUENCE [LARGE SCALE GENOMIC DNA]</scope>
    <source>
        <strain evidence="5">CGMCC 1.10369</strain>
    </source>
</reference>
<proteinExistence type="predicted"/>
<dbReference type="RefSeq" id="WP_090842956.1">
    <property type="nucleotide sequence ID" value="NZ_FNIL01000006.1"/>
</dbReference>
<dbReference type="InterPro" id="IPR054530">
    <property type="entry name" value="TcaA_4th"/>
</dbReference>
<name>A0A1H0GBI6_9BACI</name>
<dbReference type="Pfam" id="PF25155">
    <property type="entry name" value="NTF2_YvbJ"/>
    <property type="match status" value="1"/>
</dbReference>
<dbReference type="OrthoDB" id="1682769at2"/>
<evidence type="ECO:0000259" key="2">
    <source>
        <dbReference type="Pfam" id="PF22820"/>
    </source>
</evidence>
<dbReference type="Pfam" id="PF22820">
    <property type="entry name" value="TcaA_3rd_4th"/>
    <property type="match status" value="1"/>
</dbReference>
<keyword evidence="1" id="KW-0472">Membrane</keyword>
<sequence length="495" mass="56081">MECSTCGAQRKGNSAFCVSCGELFAKESEDREQLSVCRHCSKTINSDAKFCGGCGGEQGEDVLPANGESGKKKRINKKTAAALIIPFLFVSAGAGTYYYVSDYYSSPAYLASFHEAVEAADKEYFVEASSNSLADRHAEALIDYFDDDADLFADFERESLEVLAGGEYVSQWPVHVKPGADKFYFFQDHELEYQPYEIHITGTHAGTEVYLNGQDMGVLDSASTRIELVNLPYENFVIDIIYDGAEGAYEEQYELNAAEWDGYFYEIHSEYQGEFITLSAEEMGSSLYVNNEYVGTYEGEELEYGPVAFDGSMEVYGEWETLWGTERSAPQVITAEETHYQAEFDTDEEALRDLMFDAVNDHASQYIEAYNQLDESKFTMVHTSYEDEYFDRVEKNFADQRSEGWFYTGELTSVVLDEGSFNLIETGDSYAGEIDVEMNFYSGYHKEGRSRGTAGKSNSSAQWTYHVIYEDDTWWIAGQEEIEDWKPESVEERIY</sequence>
<evidence type="ECO:0000313" key="5">
    <source>
        <dbReference type="Proteomes" id="UP000198778"/>
    </source>
</evidence>
<dbReference type="InterPro" id="IPR056902">
    <property type="entry name" value="NTF2_YvbJ"/>
</dbReference>
<protein>
    <submittedName>
        <fullName evidence="4">Uncharacterized membrane protein YvbJ</fullName>
    </submittedName>
</protein>
<dbReference type="EMBL" id="FNIL01000006">
    <property type="protein sequence ID" value="SDO04267.1"/>
    <property type="molecule type" value="Genomic_DNA"/>
</dbReference>
<dbReference type="STRING" id="745820.SAMN04488053_10647"/>
<dbReference type="Proteomes" id="UP000198778">
    <property type="component" value="Unassembled WGS sequence"/>
</dbReference>
<evidence type="ECO:0000259" key="3">
    <source>
        <dbReference type="Pfam" id="PF25155"/>
    </source>
</evidence>